<feature type="transmembrane region" description="Helical" evidence="9">
    <location>
        <begin position="472"/>
        <end position="499"/>
    </location>
</feature>
<feature type="transmembrane region" description="Helical" evidence="9">
    <location>
        <begin position="228"/>
        <end position="251"/>
    </location>
</feature>
<feature type="transmembrane region" description="Helical" evidence="9">
    <location>
        <begin position="43"/>
        <end position="60"/>
    </location>
</feature>
<dbReference type="PANTHER" id="PTHR11795">
    <property type="entry name" value="BRANCHED-CHAIN AMINO ACID TRANSPORT SYSTEM PERMEASE PROTEIN LIVH"/>
    <property type="match status" value="1"/>
</dbReference>
<feature type="transmembrane region" description="Helical" evidence="9">
    <location>
        <begin position="6"/>
        <end position="31"/>
    </location>
</feature>
<keyword evidence="7 9" id="KW-0472">Membrane</keyword>
<evidence type="ECO:0000256" key="9">
    <source>
        <dbReference type="SAM" id="Phobius"/>
    </source>
</evidence>
<keyword evidence="2" id="KW-0813">Transport</keyword>
<keyword evidence="4 9" id="KW-0812">Transmembrane</keyword>
<keyword evidence="5" id="KW-0029">Amino-acid transport</keyword>
<sequence length="640" mass="68860">MTLSGLLVQLLNGLVDASSLFLVASGLSLIFGVTRIMNFAHGSFYMLGVYVAYTFVSHMGESVGGFWVAIILSSLVVALLGALIEIVILRRVYRAPELFQLLATFSLVLILQDLALFIWGPEDLFGPRAPGLTGSIEILGRNFPQYNLVMIVIGPAVLGILWLLLNKTRWGVLIRAATQDREMVSTLGVNQAWLFTSVFALGCFLAGLGGALQEPRIPANLALDLESIGTAFVVVVVGGMGSIPGAFLAALLIAEVKALCIALGTLHIFGIDFPMSKMTLVAEFLIMAIILVIRPWGLLGKPQAAARNDHSAEPPLRPSLPIFKWCTAALVLALLLVPVFEETFPYAQIILVEIFIAVLFAASLHFVMGPGGMHSFGHAAYFGLGAYGAAILVVTWKLPMELALVAGPLLAVLGALVFGWFSVRLSGVYLAMLTFAFAQIVWSIVYQWDDVTGGSNGIFGVWPSDWLSSTTALYYLTLSIMLAGILILRRILFAPFGLAIRAARDSDLRADAIGVDVKRVQWVAFVVAGLFGGIAGAIYVFSKGGISPEAIGVGRSIDGLVMVLLGGVQTLFGPIVGASIFTWLHDSVARETDYWKAVLGMIILLIVLLFPAGIVGTLSHLWHWVKHHILLQTKKEEASK</sequence>
<feature type="transmembrane region" description="Helical" evidence="9">
    <location>
        <begin position="561"/>
        <end position="585"/>
    </location>
</feature>
<dbReference type="Pfam" id="PF02653">
    <property type="entry name" value="BPD_transp_2"/>
    <property type="match status" value="2"/>
</dbReference>
<feature type="transmembrane region" description="Helical" evidence="9">
    <location>
        <begin position="186"/>
        <end position="208"/>
    </location>
</feature>
<feature type="transmembrane region" description="Helical" evidence="9">
    <location>
        <begin position="520"/>
        <end position="541"/>
    </location>
</feature>
<protein>
    <submittedName>
        <fullName evidence="10">ABC transporter permease</fullName>
    </submittedName>
</protein>
<evidence type="ECO:0000313" key="11">
    <source>
        <dbReference type="Proteomes" id="UP000604161"/>
    </source>
</evidence>
<dbReference type="EMBL" id="JACYFC010000004">
    <property type="protein sequence ID" value="MBD5771950.1"/>
    <property type="molecule type" value="Genomic_DNA"/>
</dbReference>
<dbReference type="InterPro" id="IPR043428">
    <property type="entry name" value="LivM-like"/>
</dbReference>
<name>A0ABR8P0X5_9GAMM</name>
<gene>
    <name evidence="10" type="ORF">IF202_12925</name>
</gene>
<feature type="transmembrane region" description="Helical" evidence="9">
    <location>
        <begin position="428"/>
        <end position="448"/>
    </location>
</feature>
<evidence type="ECO:0000256" key="3">
    <source>
        <dbReference type="ARBA" id="ARBA00022475"/>
    </source>
</evidence>
<organism evidence="10 11">
    <name type="scientific">Marinomonas colpomeniae</name>
    <dbReference type="NCBI Taxonomy" id="2774408"/>
    <lineage>
        <taxon>Bacteria</taxon>
        <taxon>Pseudomonadati</taxon>
        <taxon>Pseudomonadota</taxon>
        <taxon>Gammaproteobacteria</taxon>
        <taxon>Oceanospirillales</taxon>
        <taxon>Oceanospirillaceae</taxon>
        <taxon>Marinomonas</taxon>
    </lineage>
</organism>
<proteinExistence type="inferred from homology"/>
<evidence type="ECO:0000256" key="1">
    <source>
        <dbReference type="ARBA" id="ARBA00004429"/>
    </source>
</evidence>
<feature type="transmembrane region" description="Helical" evidence="9">
    <location>
        <begin position="379"/>
        <end position="396"/>
    </location>
</feature>
<dbReference type="RefSeq" id="WP_191595338.1">
    <property type="nucleotide sequence ID" value="NZ_JACYFC010000004.1"/>
</dbReference>
<keyword evidence="11" id="KW-1185">Reference proteome</keyword>
<comment type="caution">
    <text evidence="10">The sequence shown here is derived from an EMBL/GenBank/DDBJ whole genome shotgun (WGS) entry which is preliminary data.</text>
</comment>
<accession>A0ABR8P0X5</accession>
<dbReference type="CDD" id="cd06581">
    <property type="entry name" value="TM_PBP1_LivM_like"/>
    <property type="match status" value="1"/>
</dbReference>
<dbReference type="Proteomes" id="UP000604161">
    <property type="component" value="Unassembled WGS sequence"/>
</dbReference>
<feature type="transmembrane region" description="Helical" evidence="9">
    <location>
        <begin position="281"/>
        <end position="299"/>
    </location>
</feature>
<dbReference type="InterPro" id="IPR001851">
    <property type="entry name" value="ABC_transp_permease"/>
</dbReference>
<comment type="subcellular location">
    <subcellularLocation>
        <location evidence="1">Cell inner membrane</location>
        <topology evidence="1">Multi-pass membrane protein</topology>
    </subcellularLocation>
</comment>
<evidence type="ECO:0000313" key="10">
    <source>
        <dbReference type="EMBL" id="MBD5771950.1"/>
    </source>
</evidence>
<feature type="transmembrane region" description="Helical" evidence="9">
    <location>
        <begin position="146"/>
        <end position="165"/>
    </location>
</feature>
<feature type="transmembrane region" description="Helical" evidence="9">
    <location>
        <begin position="346"/>
        <end position="367"/>
    </location>
</feature>
<feature type="transmembrane region" description="Helical" evidence="9">
    <location>
        <begin position="258"/>
        <end position="275"/>
    </location>
</feature>
<feature type="transmembrane region" description="Helical" evidence="9">
    <location>
        <begin position="402"/>
        <end position="421"/>
    </location>
</feature>
<evidence type="ECO:0000256" key="5">
    <source>
        <dbReference type="ARBA" id="ARBA00022970"/>
    </source>
</evidence>
<feature type="transmembrane region" description="Helical" evidence="9">
    <location>
        <begin position="101"/>
        <end position="120"/>
    </location>
</feature>
<evidence type="ECO:0000256" key="6">
    <source>
        <dbReference type="ARBA" id="ARBA00022989"/>
    </source>
</evidence>
<evidence type="ECO:0000256" key="7">
    <source>
        <dbReference type="ARBA" id="ARBA00023136"/>
    </source>
</evidence>
<comment type="similarity">
    <text evidence="8">Belongs to the binding-protein-dependent transport system permease family. LivHM subfamily.</text>
</comment>
<keyword evidence="3" id="KW-1003">Cell membrane</keyword>
<evidence type="ECO:0000256" key="4">
    <source>
        <dbReference type="ARBA" id="ARBA00022692"/>
    </source>
</evidence>
<feature type="transmembrane region" description="Helical" evidence="9">
    <location>
        <begin position="320"/>
        <end position="340"/>
    </location>
</feature>
<feature type="transmembrane region" description="Helical" evidence="9">
    <location>
        <begin position="66"/>
        <end position="89"/>
    </location>
</feature>
<feature type="transmembrane region" description="Helical" evidence="9">
    <location>
        <begin position="597"/>
        <end position="622"/>
    </location>
</feature>
<evidence type="ECO:0000256" key="2">
    <source>
        <dbReference type="ARBA" id="ARBA00022448"/>
    </source>
</evidence>
<evidence type="ECO:0000256" key="8">
    <source>
        <dbReference type="ARBA" id="ARBA00037998"/>
    </source>
</evidence>
<dbReference type="CDD" id="cd06582">
    <property type="entry name" value="TM_PBP1_LivH_like"/>
    <property type="match status" value="1"/>
</dbReference>
<keyword evidence="6 9" id="KW-1133">Transmembrane helix</keyword>
<dbReference type="InterPro" id="IPR052157">
    <property type="entry name" value="BCAA_transport_permease"/>
</dbReference>
<dbReference type="PANTHER" id="PTHR11795:SF442">
    <property type="entry name" value="ABC TRANSPORTER ATP-BINDING PROTEIN"/>
    <property type="match status" value="1"/>
</dbReference>
<reference evidence="10 11" key="1">
    <citation type="submission" date="2020-09" db="EMBL/GenBank/DDBJ databases">
        <title>Marinomonas sp. nov., isolated from the cysticercosis algae of Qingdao, China.</title>
        <authorList>
            <person name="Sun X."/>
        </authorList>
    </citation>
    <scope>NUCLEOTIDE SEQUENCE [LARGE SCALE GENOMIC DNA]</scope>
    <source>
        <strain evidence="10 11">SM2066</strain>
    </source>
</reference>